<evidence type="ECO:0000256" key="8">
    <source>
        <dbReference type="ARBA" id="ARBA00047984"/>
    </source>
</evidence>
<dbReference type="GO" id="GO:0016787">
    <property type="term" value="F:hydrolase activity"/>
    <property type="evidence" value="ECO:0007669"/>
    <property type="project" value="UniProtKB-KW"/>
</dbReference>
<feature type="region of interest" description="Disordered" evidence="10">
    <location>
        <begin position="452"/>
        <end position="504"/>
    </location>
</feature>
<dbReference type="GO" id="GO:0003723">
    <property type="term" value="F:RNA binding"/>
    <property type="evidence" value="ECO:0007669"/>
    <property type="project" value="UniProtKB-KW"/>
</dbReference>
<dbReference type="InterPro" id="IPR027417">
    <property type="entry name" value="P-loop_NTPase"/>
</dbReference>
<keyword evidence="6" id="KW-0694">RNA-binding</keyword>
<comment type="similarity">
    <text evidence="7">Belongs to the DEAD box helicase family. DDX52/ROK1 subfamily.</text>
</comment>
<keyword evidence="2 9" id="KW-0547">Nucleotide-binding</keyword>
<evidence type="ECO:0000313" key="13">
    <source>
        <dbReference type="EMBL" id="ORY82676.1"/>
    </source>
</evidence>
<dbReference type="AlphaFoldDB" id="A0A1Y2FHD8"/>
<dbReference type="CDD" id="cd17957">
    <property type="entry name" value="DEADc_DDX52"/>
    <property type="match status" value="1"/>
</dbReference>
<dbReference type="PROSITE" id="PS00039">
    <property type="entry name" value="DEAD_ATP_HELICASE"/>
    <property type="match status" value="1"/>
</dbReference>
<evidence type="ECO:0000313" key="14">
    <source>
        <dbReference type="Proteomes" id="UP000193685"/>
    </source>
</evidence>
<dbReference type="CDD" id="cd18787">
    <property type="entry name" value="SF2_C_DEAD"/>
    <property type="match status" value="1"/>
</dbReference>
<dbReference type="Pfam" id="PF00270">
    <property type="entry name" value="DEAD"/>
    <property type="match status" value="1"/>
</dbReference>
<dbReference type="GO" id="GO:0005524">
    <property type="term" value="F:ATP binding"/>
    <property type="evidence" value="ECO:0007669"/>
    <property type="project" value="UniProtKB-KW"/>
</dbReference>
<evidence type="ECO:0000256" key="4">
    <source>
        <dbReference type="ARBA" id="ARBA00022806"/>
    </source>
</evidence>
<evidence type="ECO:0000256" key="1">
    <source>
        <dbReference type="ARBA" id="ARBA00012552"/>
    </source>
</evidence>
<dbReference type="InterPro" id="IPR000629">
    <property type="entry name" value="RNA-helicase_DEAD-box_CS"/>
</dbReference>
<sequence length="504" mass="56374">MFSILSGGTNLAKQVKVLETSTRDHENALKRKRDAITSLEPISTPEACTVLRRQLRISVTGEPADDPIFPITHFKAALPAFLLPNFETLGIESPTPIQMQAMAVMLRKFDLFACAPTGSGKTLAFALPILASLKRHKEDGYRAVVLSPTRELATQIHEQFKQLTPKTGIKCNLLTKSNATIQGTKEPGLARHYDILITTPQRLVNAIKEDKIDLSKVRQLVLDEADRLFEENFVEQTDEILAACTSSKLRKALFSATLPSGVEQLAKSVMSRPIRVIVGKKDTATDLIEQQLKYVGTEQGKLMECRSLAKSGALKPPVLIFVQSIDRAKQLYEELDQEGLNVDVIHSDRPQVQRDGVITNFREGRTWILIATELLSRGIDFEGVELVINYDFPQSVQSYIHRIGRTGRAGHRGKAITFFAKEDGPFLKSVASVIRASGGEVPDWMLDLKKPSKKEKKALRKKPVERKNISTTSRYEKEKEAHKKQMIRQSLVAKNRKEKEVQSA</sequence>
<protein>
    <recommendedName>
        <fullName evidence="1">RNA helicase</fullName>
        <ecNumber evidence="1">3.6.4.13</ecNumber>
    </recommendedName>
</protein>
<dbReference type="GO" id="GO:0030490">
    <property type="term" value="P:maturation of SSU-rRNA"/>
    <property type="evidence" value="ECO:0007669"/>
    <property type="project" value="InterPro"/>
</dbReference>
<evidence type="ECO:0000256" key="6">
    <source>
        <dbReference type="ARBA" id="ARBA00022884"/>
    </source>
</evidence>
<evidence type="ECO:0000256" key="5">
    <source>
        <dbReference type="ARBA" id="ARBA00022840"/>
    </source>
</evidence>
<proteinExistence type="inferred from homology"/>
<reference evidence="13 14" key="1">
    <citation type="submission" date="2016-07" db="EMBL/GenBank/DDBJ databases">
        <title>Pervasive Adenine N6-methylation of Active Genes in Fungi.</title>
        <authorList>
            <consortium name="DOE Joint Genome Institute"/>
            <person name="Mondo S.J."/>
            <person name="Dannebaum R.O."/>
            <person name="Kuo R.C."/>
            <person name="Labutti K."/>
            <person name="Haridas S."/>
            <person name="Kuo A."/>
            <person name="Salamov A."/>
            <person name="Ahrendt S.R."/>
            <person name="Lipzen A."/>
            <person name="Sullivan W."/>
            <person name="Andreopoulos W.B."/>
            <person name="Clum A."/>
            <person name="Lindquist E."/>
            <person name="Daum C."/>
            <person name="Ramamoorthy G.K."/>
            <person name="Gryganskyi A."/>
            <person name="Culley D."/>
            <person name="Magnuson J.K."/>
            <person name="James T.Y."/>
            <person name="O'Malley M.A."/>
            <person name="Stajich J.E."/>
            <person name="Spatafora J.W."/>
            <person name="Visel A."/>
            <person name="Grigoriev I.V."/>
        </authorList>
    </citation>
    <scope>NUCLEOTIDE SEQUENCE [LARGE SCALE GENOMIC DNA]</scope>
    <source>
        <strain evidence="13 14">12-1054</strain>
    </source>
</reference>
<dbReference type="GO" id="GO:0003724">
    <property type="term" value="F:RNA helicase activity"/>
    <property type="evidence" value="ECO:0007669"/>
    <property type="project" value="UniProtKB-EC"/>
</dbReference>
<dbReference type="PANTHER" id="PTHR47959:SF15">
    <property type="entry name" value="RNA HELICASE"/>
    <property type="match status" value="1"/>
</dbReference>
<evidence type="ECO:0000256" key="9">
    <source>
        <dbReference type="RuleBase" id="RU000492"/>
    </source>
</evidence>
<dbReference type="GO" id="GO:0005829">
    <property type="term" value="C:cytosol"/>
    <property type="evidence" value="ECO:0007669"/>
    <property type="project" value="TreeGrafter"/>
</dbReference>
<feature type="compositionally biased region" description="Basic residues" evidence="10">
    <location>
        <begin position="452"/>
        <end position="464"/>
    </location>
</feature>
<dbReference type="Proteomes" id="UP000193685">
    <property type="component" value="Unassembled WGS sequence"/>
</dbReference>
<feature type="domain" description="Helicase ATP-binding" evidence="11">
    <location>
        <begin position="102"/>
        <end position="276"/>
    </location>
</feature>
<feature type="domain" description="Helicase C-terminal" evidence="12">
    <location>
        <begin position="287"/>
        <end position="449"/>
    </location>
</feature>
<name>A0A1Y2FHD8_PROLT</name>
<dbReference type="InterPro" id="IPR044764">
    <property type="entry name" value="DDX52/Rok1_DEADc"/>
</dbReference>
<dbReference type="SMART" id="SM00487">
    <property type="entry name" value="DEXDc"/>
    <property type="match status" value="1"/>
</dbReference>
<dbReference type="STRING" id="56484.A0A1Y2FHD8"/>
<dbReference type="PANTHER" id="PTHR47959">
    <property type="entry name" value="ATP-DEPENDENT RNA HELICASE RHLE-RELATED"/>
    <property type="match status" value="1"/>
</dbReference>
<evidence type="ECO:0000256" key="7">
    <source>
        <dbReference type="ARBA" id="ARBA00024355"/>
    </source>
</evidence>
<organism evidence="13 14">
    <name type="scientific">Protomyces lactucae-debilis</name>
    <dbReference type="NCBI Taxonomy" id="2754530"/>
    <lineage>
        <taxon>Eukaryota</taxon>
        <taxon>Fungi</taxon>
        <taxon>Dikarya</taxon>
        <taxon>Ascomycota</taxon>
        <taxon>Taphrinomycotina</taxon>
        <taxon>Taphrinomycetes</taxon>
        <taxon>Taphrinales</taxon>
        <taxon>Protomycetaceae</taxon>
        <taxon>Protomyces</taxon>
    </lineage>
</organism>
<dbReference type="OrthoDB" id="360161at2759"/>
<dbReference type="GeneID" id="63785914"/>
<dbReference type="Gene3D" id="3.40.50.300">
    <property type="entry name" value="P-loop containing nucleotide triphosphate hydrolases"/>
    <property type="match status" value="2"/>
</dbReference>
<evidence type="ECO:0000259" key="12">
    <source>
        <dbReference type="PROSITE" id="PS51194"/>
    </source>
</evidence>
<dbReference type="SUPFAM" id="SSF52540">
    <property type="entry name" value="P-loop containing nucleoside triphosphate hydrolases"/>
    <property type="match status" value="1"/>
</dbReference>
<gene>
    <name evidence="13" type="ORF">BCR37DRAFT_379696</name>
</gene>
<evidence type="ECO:0000259" key="11">
    <source>
        <dbReference type="PROSITE" id="PS51192"/>
    </source>
</evidence>
<dbReference type="PROSITE" id="PS51194">
    <property type="entry name" value="HELICASE_CTER"/>
    <property type="match status" value="1"/>
</dbReference>
<feature type="compositionally biased region" description="Basic and acidic residues" evidence="10">
    <location>
        <begin position="474"/>
        <end position="483"/>
    </location>
</feature>
<dbReference type="InterPro" id="IPR050079">
    <property type="entry name" value="DEAD_box_RNA_helicase"/>
</dbReference>
<dbReference type="OMA" id="EMAHSIM"/>
<keyword evidence="4 9" id="KW-0347">Helicase</keyword>
<feature type="compositionally biased region" description="Basic and acidic residues" evidence="10">
    <location>
        <begin position="495"/>
        <end position="504"/>
    </location>
</feature>
<dbReference type="Pfam" id="PF00271">
    <property type="entry name" value="Helicase_C"/>
    <property type="match status" value="1"/>
</dbReference>
<keyword evidence="3 9" id="KW-0378">Hydrolase</keyword>
<comment type="catalytic activity">
    <reaction evidence="8">
        <text>ATP + H2O = ADP + phosphate + H(+)</text>
        <dbReference type="Rhea" id="RHEA:13065"/>
        <dbReference type="ChEBI" id="CHEBI:15377"/>
        <dbReference type="ChEBI" id="CHEBI:15378"/>
        <dbReference type="ChEBI" id="CHEBI:30616"/>
        <dbReference type="ChEBI" id="CHEBI:43474"/>
        <dbReference type="ChEBI" id="CHEBI:456216"/>
        <dbReference type="EC" id="3.6.4.13"/>
    </reaction>
</comment>
<accession>A0A1Y2FHD8</accession>
<keyword evidence="14" id="KW-1185">Reference proteome</keyword>
<dbReference type="InterPro" id="IPR001650">
    <property type="entry name" value="Helicase_C-like"/>
</dbReference>
<evidence type="ECO:0000256" key="10">
    <source>
        <dbReference type="SAM" id="MobiDB-lite"/>
    </source>
</evidence>
<dbReference type="EMBL" id="MCFI01000009">
    <property type="protein sequence ID" value="ORY82676.1"/>
    <property type="molecule type" value="Genomic_DNA"/>
</dbReference>
<dbReference type="InterPro" id="IPR014001">
    <property type="entry name" value="Helicase_ATP-bd"/>
</dbReference>
<comment type="caution">
    <text evidence="13">The sequence shown here is derived from an EMBL/GenBank/DDBJ whole genome shotgun (WGS) entry which is preliminary data.</text>
</comment>
<dbReference type="SMART" id="SM00490">
    <property type="entry name" value="HELICc"/>
    <property type="match status" value="1"/>
</dbReference>
<dbReference type="RefSeq" id="XP_040725547.1">
    <property type="nucleotide sequence ID" value="XM_040869315.1"/>
</dbReference>
<evidence type="ECO:0000256" key="3">
    <source>
        <dbReference type="ARBA" id="ARBA00022801"/>
    </source>
</evidence>
<dbReference type="InterPro" id="IPR011545">
    <property type="entry name" value="DEAD/DEAH_box_helicase_dom"/>
</dbReference>
<dbReference type="EC" id="3.6.4.13" evidence="1"/>
<evidence type="ECO:0000256" key="2">
    <source>
        <dbReference type="ARBA" id="ARBA00022741"/>
    </source>
</evidence>
<dbReference type="PROSITE" id="PS51192">
    <property type="entry name" value="HELICASE_ATP_BIND_1"/>
    <property type="match status" value="1"/>
</dbReference>
<keyword evidence="5 9" id="KW-0067">ATP-binding</keyword>